<evidence type="ECO:0000313" key="2">
    <source>
        <dbReference type="Proteomes" id="UP001281147"/>
    </source>
</evidence>
<keyword evidence="2" id="KW-1185">Reference proteome</keyword>
<gene>
    <name evidence="1" type="ORF">LTR37_019968</name>
</gene>
<organism evidence="1 2">
    <name type="scientific">Vermiconidia calcicola</name>
    <dbReference type="NCBI Taxonomy" id="1690605"/>
    <lineage>
        <taxon>Eukaryota</taxon>
        <taxon>Fungi</taxon>
        <taxon>Dikarya</taxon>
        <taxon>Ascomycota</taxon>
        <taxon>Pezizomycotina</taxon>
        <taxon>Dothideomycetes</taxon>
        <taxon>Dothideomycetidae</taxon>
        <taxon>Mycosphaerellales</taxon>
        <taxon>Extremaceae</taxon>
        <taxon>Vermiconidia</taxon>
    </lineage>
</organism>
<reference evidence="1" key="1">
    <citation type="submission" date="2023-07" db="EMBL/GenBank/DDBJ databases">
        <title>Black Yeasts Isolated from many extreme environments.</title>
        <authorList>
            <person name="Coleine C."/>
            <person name="Stajich J.E."/>
            <person name="Selbmann L."/>
        </authorList>
    </citation>
    <scope>NUCLEOTIDE SEQUENCE</scope>
    <source>
        <strain evidence="1">CCFEE 5714</strain>
    </source>
</reference>
<comment type="caution">
    <text evidence="1">The sequence shown here is derived from an EMBL/GenBank/DDBJ whole genome shotgun (WGS) entry which is preliminary data.</text>
</comment>
<accession>A0ACC3MEL2</accession>
<proteinExistence type="predicted"/>
<evidence type="ECO:0000313" key="1">
    <source>
        <dbReference type="EMBL" id="KAK3686285.1"/>
    </source>
</evidence>
<sequence length="286" mass="32149">MQSDRTQQVERTGEFANAATSDKVIAKPSDVCCLSGTIHEGEPRGTTTTVADVETYVVEPPKDKANGNILLYFPDVWGFFNNGFLIMDGFADAGYLTLGLDYFRGDPVWKHRKNRDDTTTEPGFDYEAWKRKHMAFSKDAVPKWVKEVKEKYGKADTKFACVGYCYGAPYVCDELSSSGICTAGAFAHPAFLNESHFFNLSKPLFLSCAEIDHTFPNELRNRAVDIMQAEKKVFQVQLFQGVEHGFALRGNVDNGYERYTKEQSLKGIAEWFDFWLSKDAATGSKL</sequence>
<name>A0ACC3MEL2_9PEZI</name>
<dbReference type="Proteomes" id="UP001281147">
    <property type="component" value="Unassembled WGS sequence"/>
</dbReference>
<dbReference type="EMBL" id="JAUTXU010000327">
    <property type="protein sequence ID" value="KAK3686285.1"/>
    <property type="molecule type" value="Genomic_DNA"/>
</dbReference>
<protein>
    <submittedName>
        <fullName evidence="1">Uncharacterized protein</fullName>
    </submittedName>
</protein>